<feature type="domain" description="NUC153" evidence="7">
    <location>
        <begin position="468"/>
        <end position="494"/>
    </location>
</feature>
<organism evidence="10 11">
    <name type="scientific">Starmerella bacillaris</name>
    <name type="common">Yeast</name>
    <name type="synonym">Candida zemplinina</name>
    <dbReference type="NCBI Taxonomy" id="1247836"/>
    <lineage>
        <taxon>Eukaryota</taxon>
        <taxon>Fungi</taxon>
        <taxon>Dikarya</taxon>
        <taxon>Ascomycota</taxon>
        <taxon>Saccharomycotina</taxon>
        <taxon>Dipodascomycetes</taxon>
        <taxon>Dipodascales</taxon>
        <taxon>Trichomonascaceae</taxon>
        <taxon>Starmerella</taxon>
    </lineage>
</organism>
<comment type="subcellular location">
    <subcellularLocation>
        <location evidence="1">Nucleus</location>
        <location evidence="1">Nucleolus</location>
    </subcellularLocation>
</comment>
<dbReference type="SMART" id="SM00320">
    <property type="entry name" value="WD40"/>
    <property type="match status" value="3"/>
</dbReference>
<evidence type="ECO:0000256" key="4">
    <source>
        <dbReference type="ARBA" id="ARBA00022737"/>
    </source>
</evidence>
<evidence type="ECO:0000256" key="2">
    <source>
        <dbReference type="ARBA" id="ARBA00005264"/>
    </source>
</evidence>
<evidence type="ECO:0000259" key="9">
    <source>
        <dbReference type="Pfam" id="PF23098"/>
    </source>
</evidence>
<feature type="compositionally biased region" description="Basic and acidic residues" evidence="6">
    <location>
        <begin position="592"/>
        <end position="604"/>
    </location>
</feature>
<dbReference type="GO" id="GO:0030686">
    <property type="term" value="C:90S preribosome"/>
    <property type="evidence" value="ECO:0007669"/>
    <property type="project" value="TreeGrafter"/>
</dbReference>
<evidence type="ECO:0000256" key="5">
    <source>
        <dbReference type="ARBA" id="ARBA00023242"/>
    </source>
</evidence>
<dbReference type="InterPro" id="IPR036322">
    <property type="entry name" value="WD40_repeat_dom_sf"/>
</dbReference>
<comment type="similarity">
    <text evidence="2">Belongs to the WD repeat NOL10/ENP2 family.</text>
</comment>
<evidence type="ECO:0000256" key="1">
    <source>
        <dbReference type="ARBA" id="ARBA00004604"/>
    </source>
</evidence>
<dbReference type="EMBL" id="BTGC01000001">
    <property type="protein sequence ID" value="GMM49207.1"/>
    <property type="molecule type" value="Genomic_DNA"/>
</dbReference>
<keyword evidence="4" id="KW-0677">Repeat</keyword>
<feature type="region of interest" description="Disordered" evidence="6">
    <location>
        <begin position="498"/>
        <end position="654"/>
    </location>
</feature>
<dbReference type="InterPro" id="IPR015943">
    <property type="entry name" value="WD40/YVTN_repeat-like_dom_sf"/>
</dbReference>
<reference evidence="10 11" key="1">
    <citation type="journal article" date="2023" name="Elife">
        <title>Identification of key yeast species and microbe-microbe interactions impacting larval growth of Drosophila in the wild.</title>
        <authorList>
            <person name="Mure A."/>
            <person name="Sugiura Y."/>
            <person name="Maeda R."/>
            <person name="Honda K."/>
            <person name="Sakurai N."/>
            <person name="Takahashi Y."/>
            <person name="Watada M."/>
            <person name="Katoh T."/>
            <person name="Gotoh A."/>
            <person name="Gotoh Y."/>
            <person name="Taniguchi I."/>
            <person name="Nakamura K."/>
            <person name="Hayashi T."/>
            <person name="Katayama T."/>
            <person name="Uemura T."/>
            <person name="Hattori Y."/>
        </authorList>
    </citation>
    <scope>NUCLEOTIDE SEQUENCE [LARGE SCALE GENOMIC DNA]</scope>
    <source>
        <strain evidence="10 11">SB-73</strain>
    </source>
</reference>
<protein>
    <submittedName>
        <fullName evidence="10">Ribosome biosynthesis protein</fullName>
    </submittedName>
</protein>
<sequence>MVLKSTPGASVAVYQVSGSNASRSLPDWLIKKRKQSLKKDPEFQSRVQLVQDFEFEEASNRIKVTRDGNYAMATGTYKPQIHVYDFQQMSMKFSRHTDAENVDFAIISDDWTKSVHLQSDRTIEFHAQGGIHTRIRIPKFGRSIDYNRENCDILVAGGSNELYRLNLDQGRFLAPFECNSPALNVVKVNPAHGLIGCGTESGTVEFWDPRTRRSVGVLGVGGEGFGIGSGVTALAYHNDGLKVAAGTYEGITKLYDLRMSEALLTKDQGYGYPIQNIGYLDTQVVTDKIWTSDKRIVKIWDVQNGDAFTSLEPTVDINDVAHIPNSGMFFLANEGIPMHTYYIPSIGPAPRWCSFLDNITEELEEKPVSTVYENFKFVTSKELRQLGLSHLIGTNVVRAYMHGYFIDMKLYEKAKLISNPYEYRDHREQEIRKRIESERQSRIRGSANSTAAVKVNKSFAAENRDKVDDRFKALFEDPEYEIDENSYEYKLLHGGRGKTRVATEDAPREGPRPLTAVEEEEISRRRGLQSEDESSDSENNDDERNEIRKEINRRKAEKRKIRKQKIDQQNKAMELAAANTARDQNELTLGERLQKANNKVEDSSNQRISGDTEISFVPKSKKKPTKPEGVDSGRKSSRADGSLRKASKNVFRGI</sequence>
<dbReference type="InterPro" id="IPR001680">
    <property type="entry name" value="WD40_rpt"/>
</dbReference>
<feature type="compositionally biased region" description="Acidic residues" evidence="6">
    <location>
        <begin position="530"/>
        <end position="544"/>
    </location>
</feature>
<dbReference type="AlphaFoldDB" id="A0AAV5RE14"/>
<dbReference type="Proteomes" id="UP001362899">
    <property type="component" value="Unassembled WGS sequence"/>
</dbReference>
<proteinExistence type="inferred from homology"/>
<feature type="compositionally biased region" description="Basic and acidic residues" evidence="6">
    <location>
        <begin position="625"/>
        <end position="643"/>
    </location>
</feature>
<dbReference type="InterPro" id="IPR012580">
    <property type="entry name" value="NUC153"/>
</dbReference>
<dbReference type="InterPro" id="IPR056551">
    <property type="entry name" value="Beta-prop_NOL10_N"/>
</dbReference>
<comment type="caution">
    <text evidence="10">The sequence shown here is derived from an EMBL/GenBank/DDBJ whole genome shotgun (WGS) entry which is preliminary data.</text>
</comment>
<dbReference type="PANTHER" id="PTHR14927">
    <property type="entry name" value="NUCLEOLAR PROTEIN 10"/>
    <property type="match status" value="1"/>
</dbReference>
<dbReference type="SUPFAM" id="SSF50978">
    <property type="entry name" value="WD40 repeat-like"/>
    <property type="match status" value="1"/>
</dbReference>
<feature type="compositionally biased region" description="Basic and acidic residues" evidence="6">
    <location>
        <begin position="501"/>
        <end position="511"/>
    </location>
</feature>
<keyword evidence="3" id="KW-0853">WD repeat</keyword>
<evidence type="ECO:0000259" key="7">
    <source>
        <dbReference type="Pfam" id="PF08159"/>
    </source>
</evidence>
<keyword evidence="5" id="KW-0539">Nucleus</keyword>
<dbReference type="Pfam" id="PF23097">
    <property type="entry name" value="NOL10_2nd"/>
    <property type="match status" value="1"/>
</dbReference>
<dbReference type="Gene3D" id="2.130.10.10">
    <property type="entry name" value="YVTN repeat-like/Quinoprotein amine dehydrogenase"/>
    <property type="match status" value="1"/>
</dbReference>
<keyword evidence="11" id="KW-1185">Reference proteome</keyword>
<dbReference type="InterPro" id="IPR056550">
    <property type="entry name" value="NOL10_2nd"/>
</dbReference>
<dbReference type="InterPro" id="IPR040382">
    <property type="entry name" value="NOL10/Enp2"/>
</dbReference>
<dbReference type="Pfam" id="PF23098">
    <property type="entry name" value="Beta-prop_NOL10_N"/>
    <property type="match status" value="1"/>
</dbReference>
<evidence type="ECO:0000313" key="11">
    <source>
        <dbReference type="Proteomes" id="UP001362899"/>
    </source>
</evidence>
<feature type="domain" description="Nucleolar protein 10-like N-terminal" evidence="9">
    <location>
        <begin position="20"/>
        <end position="370"/>
    </location>
</feature>
<dbReference type="PANTHER" id="PTHR14927:SF0">
    <property type="entry name" value="NUCLEOLAR PROTEIN 10"/>
    <property type="match status" value="1"/>
</dbReference>
<evidence type="ECO:0000256" key="3">
    <source>
        <dbReference type="ARBA" id="ARBA00022574"/>
    </source>
</evidence>
<evidence type="ECO:0000256" key="6">
    <source>
        <dbReference type="SAM" id="MobiDB-lite"/>
    </source>
</evidence>
<feature type="compositionally biased region" description="Basic and acidic residues" evidence="6">
    <location>
        <begin position="545"/>
        <end position="554"/>
    </location>
</feature>
<gene>
    <name evidence="10" type="ORF">DASB73_001650</name>
</gene>
<dbReference type="GO" id="GO:0032040">
    <property type="term" value="C:small-subunit processome"/>
    <property type="evidence" value="ECO:0007669"/>
    <property type="project" value="TreeGrafter"/>
</dbReference>
<feature type="domain" description="Nucleolar protein 10-like second" evidence="8">
    <location>
        <begin position="371"/>
        <end position="419"/>
    </location>
</feature>
<dbReference type="Pfam" id="PF08159">
    <property type="entry name" value="NUC153"/>
    <property type="match status" value="1"/>
</dbReference>
<dbReference type="GO" id="GO:0000462">
    <property type="term" value="P:maturation of SSU-rRNA from tricistronic rRNA transcript (SSU-rRNA, 5.8S rRNA, LSU-rRNA)"/>
    <property type="evidence" value="ECO:0007669"/>
    <property type="project" value="TreeGrafter"/>
</dbReference>
<evidence type="ECO:0000313" key="10">
    <source>
        <dbReference type="EMBL" id="GMM49207.1"/>
    </source>
</evidence>
<accession>A0AAV5RE14</accession>
<evidence type="ECO:0000259" key="8">
    <source>
        <dbReference type="Pfam" id="PF23097"/>
    </source>
</evidence>
<name>A0AAV5RE14_STABA</name>